<protein>
    <submittedName>
        <fullName evidence="9">Carbohydrate ABC transporter membrane protein 1 (CUT1 family)</fullName>
    </submittedName>
</protein>
<evidence type="ECO:0000256" key="5">
    <source>
        <dbReference type="ARBA" id="ARBA00022989"/>
    </source>
</evidence>
<dbReference type="InterPro" id="IPR050809">
    <property type="entry name" value="UgpAE/MalFG_permease"/>
</dbReference>
<feature type="transmembrane region" description="Helical" evidence="7">
    <location>
        <begin position="23"/>
        <end position="50"/>
    </location>
</feature>
<dbReference type="PROSITE" id="PS50928">
    <property type="entry name" value="ABC_TM1"/>
    <property type="match status" value="1"/>
</dbReference>
<dbReference type="InterPro" id="IPR035906">
    <property type="entry name" value="MetI-like_sf"/>
</dbReference>
<dbReference type="CDD" id="cd06261">
    <property type="entry name" value="TM_PBP2"/>
    <property type="match status" value="1"/>
</dbReference>
<keyword evidence="3" id="KW-1003">Cell membrane</keyword>
<feature type="transmembrane region" description="Helical" evidence="7">
    <location>
        <begin position="279"/>
        <end position="304"/>
    </location>
</feature>
<dbReference type="Proteomes" id="UP000256977">
    <property type="component" value="Unassembled WGS sequence"/>
</dbReference>
<evidence type="ECO:0000313" key="9">
    <source>
        <dbReference type="EMBL" id="RED85518.1"/>
    </source>
</evidence>
<dbReference type="PANTHER" id="PTHR43227:SF11">
    <property type="entry name" value="BLL4140 PROTEIN"/>
    <property type="match status" value="1"/>
</dbReference>
<dbReference type="RefSeq" id="WP_246016442.1">
    <property type="nucleotide sequence ID" value="NZ_QRDZ01000004.1"/>
</dbReference>
<evidence type="ECO:0000259" key="8">
    <source>
        <dbReference type="PROSITE" id="PS50928"/>
    </source>
</evidence>
<dbReference type="EMBL" id="QRDZ01000004">
    <property type="protein sequence ID" value="RED85518.1"/>
    <property type="molecule type" value="Genomic_DNA"/>
</dbReference>
<comment type="similarity">
    <text evidence="7">Belongs to the binding-protein-dependent transport system permease family.</text>
</comment>
<evidence type="ECO:0000313" key="10">
    <source>
        <dbReference type="Proteomes" id="UP000256977"/>
    </source>
</evidence>
<dbReference type="AlphaFoldDB" id="A0A3D9KG75"/>
<dbReference type="GO" id="GO:0055085">
    <property type="term" value="P:transmembrane transport"/>
    <property type="evidence" value="ECO:0007669"/>
    <property type="project" value="InterPro"/>
</dbReference>
<dbReference type="SUPFAM" id="SSF161098">
    <property type="entry name" value="MetI-like"/>
    <property type="match status" value="1"/>
</dbReference>
<dbReference type="Pfam" id="PF00528">
    <property type="entry name" value="BPD_transp_1"/>
    <property type="match status" value="1"/>
</dbReference>
<feature type="domain" description="ABC transmembrane type-1" evidence="8">
    <location>
        <begin position="84"/>
        <end position="300"/>
    </location>
</feature>
<comment type="subcellular location">
    <subcellularLocation>
        <location evidence="1 7">Cell membrane</location>
        <topology evidence="1 7">Multi-pass membrane protein</topology>
    </subcellularLocation>
</comment>
<keyword evidence="10" id="KW-1185">Reference proteome</keyword>
<dbReference type="Gene3D" id="1.10.3720.10">
    <property type="entry name" value="MetI-like"/>
    <property type="match status" value="1"/>
</dbReference>
<dbReference type="GO" id="GO:0005886">
    <property type="term" value="C:plasma membrane"/>
    <property type="evidence" value="ECO:0007669"/>
    <property type="project" value="UniProtKB-SubCell"/>
</dbReference>
<dbReference type="InterPro" id="IPR000515">
    <property type="entry name" value="MetI-like"/>
</dbReference>
<keyword evidence="2 7" id="KW-0813">Transport</keyword>
<gene>
    <name evidence="9" type="ORF">DFP98_104223</name>
</gene>
<evidence type="ECO:0000256" key="3">
    <source>
        <dbReference type="ARBA" id="ARBA00022475"/>
    </source>
</evidence>
<reference evidence="9 10" key="1">
    <citation type="submission" date="2018-07" db="EMBL/GenBank/DDBJ databases">
        <title>Genomic Encyclopedia of Type Strains, Phase III (KMG-III): the genomes of soil and plant-associated and newly described type strains.</title>
        <authorList>
            <person name="Whitman W."/>
        </authorList>
    </citation>
    <scope>NUCLEOTIDE SEQUENCE [LARGE SCALE GENOMIC DNA]</scope>
    <source>
        <strain evidence="9 10">CECT 7287</strain>
    </source>
</reference>
<feature type="transmembrane region" description="Helical" evidence="7">
    <location>
        <begin position="219"/>
        <end position="237"/>
    </location>
</feature>
<keyword evidence="4 7" id="KW-0812">Transmembrane</keyword>
<dbReference type="PANTHER" id="PTHR43227">
    <property type="entry name" value="BLL4140 PROTEIN"/>
    <property type="match status" value="1"/>
</dbReference>
<comment type="caution">
    <text evidence="9">The sequence shown here is derived from an EMBL/GenBank/DDBJ whole genome shotgun (WGS) entry which is preliminary data.</text>
</comment>
<feature type="transmembrane region" description="Helical" evidence="7">
    <location>
        <begin position="129"/>
        <end position="154"/>
    </location>
</feature>
<evidence type="ECO:0000256" key="7">
    <source>
        <dbReference type="RuleBase" id="RU363032"/>
    </source>
</evidence>
<evidence type="ECO:0000256" key="1">
    <source>
        <dbReference type="ARBA" id="ARBA00004651"/>
    </source>
</evidence>
<sequence length="313" mass="35666">MEVKTASRLPGERTKKRKYSMKLLLMALPFLVAVFVFYYVPLFGWVYGFYDYKPGIPLSGSEFVGLKYLRIAFTEQGADLARVLKNSLVLSFLGILVSPAYVAFAILLNEMRGKWFRKWVQVTTTLPNFISWVLVYSVFYVFFAVSDGVVNQVLLKLEWLKQPFNFLGNSDIAWAFQTMVGLWKGLGWGAIIYLAAIAGIDQELYDAAKVDGSGRFRTIWHITVPGIMPTFVVLLLLNVSNMLNNGFEQYYVFYNALVADKLEVIDYYVYRVGLETNDFSYSTVLGMFKTIVSVTVLFSVNWIAKKIRGESII</sequence>
<proteinExistence type="inferred from homology"/>
<feature type="transmembrane region" description="Helical" evidence="7">
    <location>
        <begin position="88"/>
        <end position="108"/>
    </location>
</feature>
<name>A0A3D9KG75_9BACL</name>
<evidence type="ECO:0000256" key="6">
    <source>
        <dbReference type="ARBA" id="ARBA00023136"/>
    </source>
</evidence>
<feature type="transmembrane region" description="Helical" evidence="7">
    <location>
        <begin position="174"/>
        <end position="198"/>
    </location>
</feature>
<keyword evidence="5 7" id="KW-1133">Transmembrane helix</keyword>
<keyword evidence="6 7" id="KW-0472">Membrane</keyword>
<organism evidence="9 10">
    <name type="scientific">Cohnella phaseoli</name>
    <dbReference type="NCBI Taxonomy" id="456490"/>
    <lineage>
        <taxon>Bacteria</taxon>
        <taxon>Bacillati</taxon>
        <taxon>Bacillota</taxon>
        <taxon>Bacilli</taxon>
        <taxon>Bacillales</taxon>
        <taxon>Paenibacillaceae</taxon>
        <taxon>Cohnella</taxon>
    </lineage>
</organism>
<evidence type="ECO:0000256" key="2">
    <source>
        <dbReference type="ARBA" id="ARBA00022448"/>
    </source>
</evidence>
<evidence type="ECO:0000256" key="4">
    <source>
        <dbReference type="ARBA" id="ARBA00022692"/>
    </source>
</evidence>
<accession>A0A3D9KG75</accession>